<dbReference type="GO" id="GO:0031397">
    <property type="term" value="P:negative regulation of protein ubiquitination"/>
    <property type="evidence" value="ECO:0007669"/>
    <property type="project" value="TreeGrafter"/>
</dbReference>
<dbReference type="Proteomes" id="UP000246121">
    <property type="component" value="Unassembled WGS sequence"/>
</dbReference>
<dbReference type="GO" id="GO:0030178">
    <property type="term" value="P:negative regulation of Wnt signaling pathway"/>
    <property type="evidence" value="ECO:0007669"/>
    <property type="project" value="TreeGrafter"/>
</dbReference>
<evidence type="ECO:0000259" key="1">
    <source>
        <dbReference type="PROSITE" id="PS51352"/>
    </source>
</evidence>
<dbReference type="Gene3D" id="3.40.30.10">
    <property type="entry name" value="Glutaredoxin"/>
    <property type="match status" value="1"/>
</dbReference>
<name>A0A2V2VTD3_TRYCR</name>
<dbReference type="GO" id="GO:0004791">
    <property type="term" value="F:thioredoxin-disulfide reductase (NADPH) activity"/>
    <property type="evidence" value="ECO:0007669"/>
    <property type="project" value="InterPro"/>
</dbReference>
<dbReference type="VEuPathDB" id="TriTrypDB:BCY84_15086"/>
<dbReference type="VEuPathDB" id="TriTrypDB:C4B63_10g129"/>
<dbReference type="InterPro" id="IPR013766">
    <property type="entry name" value="Thioredoxin_domain"/>
</dbReference>
<dbReference type="SUPFAM" id="SSF52833">
    <property type="entry name" value="Thioredoxin-like"/>
    <property type="match status" value="1"/>
</dbReference>
<dbReference type="VEuPathDB" id="TriTrypDB:TcG_02874"/>
<dbReference type="PANTHER" id="PTHR46472">
    <property type="entry name" value="NUCLEOREDOXIN"/>
    <property type="match status" value="1"/>
</dbReference>
<dbReference type="PANTHER" id="PTHR46472:SF1">
    <property type="entry name" value="NUCLEOREDOXIN"/>
    <property type="match status" value="1"/>
</dbReference>
<dbReference type="CDD" id="cd03009">
    <property type="entry name" value="TryX_like_TryX_NRX"/>
    <property type="match status" value="1"/>
</dbReference>
<dbReference type="EMBL" id="PRFA01000010">
    <property type="protein sequence ID" value="PWU99076.1"/>
    <property type="molecule type" value="Genomic_DNA"/>
</dbReference>
<evidence type="ECO:0000313" key="2">
    <source>
        <dbReference type="EMBL" id="PWU99076.1"/>
    </source>
</evidence>
<protein>
    <submittedName>
        <fullName evidence="2">Putative tryparedoxin 2</fullName>
    </submittedName>
</protein>
<organism evidence="2 3">
    <name type="scientific">Trypanosoma cruzi</name>
    <dbReference type="NCBI Taxonomy" id="5693"/>
    <lineage>
        <taxon>Eukaryota</taxon>
        <taxon>Discoba</taxon>
        <taxon>Euglenozoa</taxon>
        <taxon>Kinetoplastea</taxon>
        <taxon>Metakinetoplastina</taxon>
        <taxon>Trypanosomatida</taxon>
        <taxon>Trypanosomatidae</taxon>
        <taxon>Trypanosoma</taxon>
        <taxon>Schizotrypanum</taxon>
    </lineage>
</organism>
<dbReference type="InterPro" id="IPR012336">
    <property type="entry name" value="Thioredoxin-like_fold"/>
</dbReference>
<dbReference type="VEuPathDB" id="TriTrypDB:TcCLB.509997.20"/>
<dbReference type="PROSITE" id="PS00194">
    <property type="entry name" value="THIOREDOXIN_1"/>
    <property type="match status" value="1"/>
</dbReference>
<dbReference type="Pfam" id="PF13905">
    <property type="entry name" value="Thioredoxin_8"/>
    <property type="match status" value="1"/>
</dbReference>
<sequence>MLPCVLGAGTLELLRQDGSNVTASKALQGKKYLLVYLSASWCPPCRFFTPKLAAFYESFHNSHNFEIVFVSQDRDERSMQAYFHNQKYSKLAVRGGEGSHGDWLAVPYEQAKRLGVTLMQTYAIQGIPMLLLFDLETGELVTRNARDLVARNLDTAEGFPWAGNTDGEGLRGSYWNQLLLVFIIASVLYQFWR</sequence>
<dbReference type="InterPro" id="IPR036249">
    <property type="entry name" value="Thioredoxin-like_sf"/>
</dbReference>
<dbReference type="AlphaFoldDB" id="A0A2V2VTD3"/>
<dbReference type="VEuPathDB" id="TriTrypDB:TcCL_NonESM13266"/>
<dbReference type="InterPro" id="IPR017937">
    <property type="entry name" value="Thioredoxin_CS"/>
</dbReference>
<reference evidence="2 3" key="1">
    <citation type="journal article" date="2018" name="Microb. Genom.">
        <title>Expanding an expanded genome: long-read sequencing of Trypanosoma cruzi.</title>
        <authorList>
            <person name="Berna L."/>
            <person name="Rodriguez M."/>
            <person name="Chiribao M.L."/>
            <person name="Parodi-Talice A."/>
            <person name="Pita S."/>
            <person name="Rijo G."/>
            <person name="Alvarez-Valin F."/>
            <person name="Robello C."/>
        </authorList>
    </citation>
    <scope>NUCLEOTIDE SEQUENCE [LARGE SCALE GENOMIC DNA]</scope>
    <source>
        <strain evidence="2 3">Dm28c</strain>
    </source>
</reference>
<feature type="domain" description="Thioredoxin" evidence="1">
    <location>
        <begin position="2"/>
        <end position="158"/>
    </location>
</feature>
<dbReference type="OrthoDB" id="409136at2759"/>
<evidence type="ECO:0000313" key="3">
    <source>
        <dbReference type="Proteomes" id="UP000246121"/>
    </source>
</evidence>
<dbReference type="GO" id="GO:0005634">
    <property type="term" value="C:nucleus"/>
    <property type="evidence" value="ECO:0007669"/>
    <property type="project" value="TreeGrafter"/>
</dbReference>
<accession>A0A2V2VTD3</accession>
<gene>
    <name evidence="2" type="ORF">C4B63_10g129</name>
</gene>
<dbReference type="PROSITE" id="PS51352">
    <property type="entry name" value="THIOREDOXIN_2"/>
    <property type="match status" value="1"/>
</dbReference>
<comment type="caution">
    <text evidence="2">The sequence shown here is derived from an EMBL/GenBank/DDBJ whole genome shotgun (WGS) entry which is preliminary data.</text>
</comment>
<dbReference type="InterPro" id="IPR045870">
    <property type="entry name" value="TryX_NRX_thioredoxin_dom"/>
</dbReference>
<dbReference type="VEuPathDB" id="TriTrypDB:C3747_47g255"/>
<proteinExistence type="predicted"/>
<dbReference type="VEuPathDB" id="TriTrypDB:TcBrA4_0128640"/>